<dbReference type="EMBL" id="JBHRTA010000035">
    <property type="protein sequence ID" value="MFC3198233.1"/>
    <property type="molecule type" value="Genomic_DNA"/>
</dbReference>
<dbReference type="CDD" id="cd17535">
    <property type="entry name" value="REC_NarL-like"/>
    <property type="match status" value="1"/>
</dbReference>
<comment type="caution">
    <text evidence="5">The sequence shown here is derived from an EMBL/GenBank/DDBJ whole genome shotgun (WGS) entry which is preliminary data.</text>
</comment>
<dbReference type="PANTHER" id="PTHR43214">
    <property type="entry name" value="TWO-COMPONENT RESPONSE REGULATOR"/>
    <property type="match status" value="1"/>
</dbReference>
<dbReference type="Proteomes" id="UP001595526">
    <property type="component" value="Unassembled WGS sequence"/>
</dbReference>
<dbReference type="SMART" id="SM00448">
    <property type="entry name" value="REC"/>
    <property type="match status" value="1"/>
</dbReference>
<keyword evidence="2" id="KW-0238">DNA-binding</keyword>
<feature type="domain" description="Response regulatory" evidence="4">
    <location>
        <begin position="10"/>
        <end position="128"/>
    </location>
</feature>
<dbReference type="SMART" id="SM00421">
    <property type="entry name" value="HTH_LUXR"/>
    <property type="match status" value="1"/>
</dbReference>
<dbReference type="Pfam" id="PF00072">
    <property type="entry name" value="Response_reg"/>
    <property type="match status" value="1"/>
</dbReference>
<accession>A0ABV7JPH4</accession>
<protein>
    <submittedName>
        <fullName evidence="5">Response regulator</fullName>
    </submittedName>
</protein>
<proteinExistence type="predicted"/>
<organism evidence="5 6">
    <name type="scientific">Parapedobacter deserti</name>
    <dbReference type="NCBI Taxonomy" id="1912957"/>
    <lineage>
        <taxon>Bacteria</taxon>
        <taxon>Pseudomonadati</taxon>
        <taxon>Bacteroidota</taxon>
        <taxon>Sphingobacteriia</taxon>
        <taxon>Sphingobacteriales</taxon>
        <taxon>Sphingobacteriaceae</taxon>
        <taxon>Parapedobacter</taxon>
    </lineage>
</organism>
<dbReference type="InterPro" id="IPR001789">
    <property type="entry name" value="Sig_transdc_resp-reg_receiver"/>
</dbReference>
<reference evidence="6" key="1">
    <citation type="journal article" date="2019" name="Int. J. Syst. Evol. Microbiol.">
        <title>The Global Catalogue of Microorganisms (GCM) 10K type strain sequencing project: providing services to taxonomists for standard genome sequencing and annotation.</title>
        <authorList>
            <consortium name="The Broad Institute Genomics Platform"/>
            <consortium name="The Broad Institute Genome Sequencing Center for Infectious Disease"/>
            <person name="Wu L."/>
            <person name="Ma J."/>
        </authorList>
    </citation>
    <scope>NUCLEOTIDE SEQUENCE [LARGE SCALE GENOMIC DNA]</scope>
    <source>
        <strain evidence="6">KCTC 52416</strain>
    </source>
</reference>
<evidence type="ECO:0000313" key="6">
    <source>
        <dbReference type="Proteomes" id="UP001595526"/>
    </source>
</evidence>
<gene>
    <name evidence="5" type="ORF">ACFOET_11480</name>
</gene>
<feature type="modified residue" description="4-aspartylphosphate" evidence="3">
    <location>
        <position position="63"/>
    </location>
</feature>
<dbReference type="InterPro" id="IPR011006">
    <property type="entry name" value="CheY-like_superfamily"/>
</dbReference>
<keyword evidence="1 3" id="KW-0597">Phosphoprotein</keyword>
<dbReference type="RefSeq" id="WP_379022692.1">
    <property type="nucleotide sequence ID" value="NZ_JBHRTA010000035.1"/>
</dbReference>
<evidence type="ECO:0000259" key="4">
    <source>
        <dbReference type="PROSITE" id="PS50110"/>
    </source>
</evidence>
<dbReference type="Gene3D" id="3.40.50.2300">
    <property type="match status" value="1"/>
</dbReference>
<evidence type="ECO:0000256" key="1">
    <source>
        <dbReference type="ARBA" id="ARBA00022553"/>
    </source>
</evidence>
<dbReference type="InterPro" id="IPR039420">
    <property type="entry name" value="WalR-like"/>
</dbReference>
<evidence type="ECO:0000256" key="3">
    <source>
        <dbReference type="PROSITE-ProRule" id="PRU00169"/>
    </source>
</evidence>
<dbReference type="PANTHER" id="PTHR43214:SF43">
    <property type="entry name" value="TWO-COMPONENT RESPONSE REGULATOR"/>
    <property type="match status" value="1"/>
</dbReference>
<evidence type="ECO:0000256" key="2">
    <source>
        <dbReference type="ARBA" id="ARBA00023125"/>
    </source>
</evidence>
<name>A0ABV7JPH4_9SPHI</name>
<dbReference type="CDD" id="cd06170">
    <property type="entry name" value="LuxR_C_like"/>
    <property type="match status" value="1"/>
</dbReference>
<dbReference type="InterPro" id="IPR016032">
    <property type="entry name" value="Sig_transdc_resp-reg_C-effctor"/>
</dbReference>
<keyword evidence="6" id="KW-1185">Reference proteome</keyword>
<dbReference type="SUPFAM" id="SSF52172">
    <property type="entry name" value="CheY-like"/>
    <property type="match status" value="1"/>
</dbReference>
<dbReference type="InterPro" id="IPR058245">
    <property type="entry name" value="NreC/VraR/RcsB-like_REC"/>
</dbReference>
<sequence>MKQSNMPSITVAFVDDHTDILQHVAYYLQTHHTCITVSFIARDGADMKAQISLKGPPQVVVMDVQMPTIDGYRATEWLGTRFPDVRVIAYSAFVTTNTINDMLLYGARGILAKGSGSDSLAEAILAVASRGYYLNEYVTEQVLRSLRRGSLPKGIGKIPDRRRTVLELCHEGLLDKQIADRMGISVNSVADHFRSLFVQFDVHDRVSLISKAMACGLLPHQRPTQ</sequence>
<dbReference type="InterPro" id="IPR000792">
    <property type="entry name" value="Tscrpt_reg_LuxR_C"/>
</dbReference>
<dbReference type="Pfam" id="PF00196">
    <property type="entry name" value="GerE"/>
    <property type="match status" value="1"/>
</dbReference>
<dbReference type="PROSITE" id="PS50110">
    <property type="entry name" value="RESPONSE_REGULATORY"/>
    <property type="match status" value="1"/>
</dbReference>
<dbReference type="SUPFAM" id="SSF46894">
    <property type="entry name" value="C-terminal effector domain of the bipartite response regulators"/>
    <property type="match status" value="1"/>
</dbReference>
<evidence type="ECO:0000313" key="5">
    <source>
        <dbReference type="EMBL" id="MFC3198233.1"/>
    </source>
</evidence>